<dbReference type="InterPro" id="IPR008930">
    <property type="entry name" value="Terpenoid_cyclase/PrenylTrfase"/>
</dbReference>
<feature type="signal peptide" evidence="1">
    <location>
        <begin position="1"/>
        <end position="18"/>
    </location>
</feature>
<evidence type="ECO:0000313" key="3">
    <source>
        <dbReference type="Proteomes" id="UP000634206"/>
    </source>
</evidence>
<name>A0AAE2VBL7_9BACT</name>
<protein>
    <submittedName>
        <fullName evidence="2">Terpene cyclase/mutase family protein</fullName>
    </submittedName>
</protein>
<keyword evidence="1" id="KW-0732">Signal</keyword>
<organism evidence="2 3">
    <name type="scientific">Oceaniferula flava</name>
    <dbReference type="NCBI Taxonomy" id="2800421"/>
    <lineage>
        <taxon>Bacteria</taxon>
        <taxon>Pseudomonadati</taxon>
        <taxon>Verrucomicrobiota</taxon>
        <taxon>Verrucomicrobiia</taxon>
        <taxon>Verrucomicrobiales</taxon>
        <taxon>Verrucomicrobiaceae</taxon>
        <taxon>Oceaniferula</taxon>
    </lineage>
</organism>
<dbReference type="AlphaFoldDB" id="A0AAE2VBL7"/>
<comment type="caution">
    <text evidence="2">The sequence shown here is derived from an EMBL/GenBank/DDBJ whole genome shotgun (WGS) entry which is preliminary data.</text>
</comment>
<dbReference type="Gene3D" id="1.50.10.20">
    <property type="match status" value="2"/>
</dbReference>
<dbReference type="EMBL" id="JAENIG010000003">
    <property type="protein sequence ID" value="MBK1854670.1"/>
    <property type="molecule type" value="Genomic_DNA"/>
</dbReference>
<dbReference type="RefSeq" id="WP_309489276.1">
    <property type="nucleotide sequence ID" value="NZ_JAENIG010000003.1"/>
</dbReference>
<keyword evidence="3" id="KW-1185">Reference proteome</keyword>
<dbReference type="CDD" id="cd00688">
    <property type="entry name" value="ISOPREN_C2_like"/>
    <property type="match status" value="1"/>
</dbReference>
<proteinExistence type="predicted"/>
<dbReference type="Proteomes" id="UP000634206">
    <property type="component" value="Unassembled WGS sequence"/>
</dbReference>
<reference evidence="2" key="1">
    <citation type="submission" date="2021-01" db="EMBL/GenBank/DDBJ databases">
        <title>Modified the classification status of verrucomicrobia.</title>
        <authorList>
            <person name="Feng X."/>
        </authorList>
    </citation>
    <scope>NUCLEOTIDE SEQUENCE</scope>
    <source>
        <strain evidence="2">5K15</strain>
    </source>
</reference>
<feature type="chain" id="PRO_5042039671" evidence="1">
    <location>
        <begin position="19"/>
        <end position="385"/>
    </location>
</feature>
<gene>
    <name evidence="2" type="ORF">JIN83_06845</name>
</gene>
<evidence type="ECO:0000256" key="1">
    <source>
        <dbReference type="SAM" id="SignalP"/>
    </source>
</evidence>
<evidence type="ECO:0000313" key="2">
    <source>
        <dbReference type="EMBL" id="MBK1854670.1"/>
    </source>
</evidence>
<sequence length="385" mass="42744">MKTLATILTLASVLPLSAQSNQPNPHTSIKLEMKRAIERGNAYLKSKQHEDGYWGESKYPAFTALAVTAAMRSPSYEKSEHIEKAYKWILSNQHADGGIYVKGLATYNTATSLTALVAAGKKEYHPAILQARRFLINQQTDWDTKGETDNVFDGGIGYGGSYPHSDLSNTHLAIEALRLSRSIAQDEANGKQPELNWDAAITFISRTQNLKETSDVEGISDDGSFNYYPGDSKAVEKNVNPDGTKTLRGYGSMSYAGLLSMIYADLDASDPRVAAAKQWLSENYTVKENPGLATKDDPSLGQQGLYYYYQTMAKALSAANLDNLELKDGEKADWRTDLANQLLKRQREDGSWINAENSRWWENDAILVTCYAVLSLEQIYHSIPE</sequence>
<dbReference type="SUPFAM" id="SSF48239">
    <property type="entry name" value="Terpenoid cyclases/Protein prenyltransferases"/>
    <property type="match status" value="1"/>
</dbReference>
<accession>A0AAE2VBL7</accession>